<dbReference type="InterPro" id="IPR041664">
    <property type="entry name" value="AAA_16"/>
</dbReference>
<dbReference type="Gene3D" id="3.30.565.10">
    <property type="entry name" value="Histidine kinase-like ATPase, C-terminal domain"/>
    <property type="match status" value="1"/>
</dbReference>
<dbReference type="Pfam" id="PF13191">
    <property type="entry name" value="AAA_16"/>
    <property type="match status" value="1"/>
</dbReference>
<dbReference type="EMBL" id="JAATJB010000022">
    <property type="protein sequence ID" value="NJB99832.1"/>
    <property type="molecule type" value="Genomic_DNA"/>
</dbReference>
<dbReference type="InterPro" id="IPR036890">
    <property type="entry name" value="HATPase_C_sf"/>
</dbReference>
<accession>A0A7X5Y2D4</accession>
<dbReference type="SUPFAM" id="SSF47384">
    <property type="entry name" value="Homodimeric domain of signal transducing histidine kinase"/>
    <property type="match status" value="1"/>
</dbReference>
<keyword evidence="6" id="KW-1185">Reference proteome</keyword>
<gene>
    <name evidence="5" type="ORF">GGR89_004178</name>
</gene>
<dbReference type="SUPFAM" id="SSF55874">
    <property type="entry name" value="ATPase domain of HSP90 chaperone/DNA topoisomerase II/histidine kinase"/>
    <property type="match status" value="1"/>
</dbReference>
<dbReference type="SUPFAM" id="SSF55781">
    <property type="entry name" value="GAF domain-like"/>
    <property type="match status" value="1"/>
</dbReference>
<dbReference type="SMART" id="SM00388">
    <property type="entry name" value="HisKA"/>
    <property type="match status" value="1"/>
</dbReference>
<dbReference type="InterPro" id="IPR005467">
    <property type="entry name" value="His_kinase_dom"/>
</dbReference>
<dbReference type="InterPro" id="IPR036097">
    <property type="entry name" value="HisK_dim/P_sf"/>
</dbReference>
<evidence type="ECO:0000256" key="2">
    <source>
        <dbReference type="ARBA" id="ARBA00012438"/>
    </source>
</evidence>
<reference evidence="5 6" key="1">
    <citation type="submission" date="2020-03" db="EMBL/GenBank/DDBJ databases">
        <title>Genomic Encyclopedia of Type Strains, Phase IV (KMG-IV): sequencing the most valuable type-strain genomes for metagenomic binning, comparative biology and taxonomic classification.</title>
        <authorList>
            <person name="Goeker M."/>
        </authorList>
    </citation>
    <scope>NUCLEOTIDE SEQUENCE [LARGE SCALE GENOMIC DNA]</scope>
    <source>
        <strain evidence="5 6">DSM 7225</strain>
    </source>
</reference>
<keyword evidence="5" id="KW-0418">Kinase</keyword>
<comment type="catalytic activity">
    <reaction evidence="1">
        <text>ATP + protein L-histidine = ADP + protein N-phospho-L-histidine.</text>
        <dbReference type="EC" id="2.7.13.3"/>
    </reaction>
</comment>
<dbReference type="RefSeq" id="WP_125972379.1">
    <property type="nucleotide sequence ID" value="NZ_BAAADY010000033.1"/>
</dbReference>
<protein>
    <recommendedName>
        <fullName evidence="2">histidine kinase</fullName>
        <ecNumber evidence="2">2.7.13.3</ecNumber>
    </recommendedName>
</protein>
<dbReference type="GO" id="GO:0000155">
    <property type="term" value="F:phosphorelay sensor kinase activity"/>
    <property type="evidence" value="ECO:0007669"/>
    <property type="project" value="InterPro"/>
</dbReference>
<dbReference type="PRINTS" id="PR00344">
    <property type="entry name" value="BCTRLSENSOR"/>
</dbReference>
<dbReference type="Gene3D" id="3.30.450.40">
    <property type="match status" value="1"/>
</dbReference>
<dbReference type="InterPro" id="IPR029016">
    <property type="entry name" value="GAF-like_dom_sf"/>
</dbReference>
<dbReference type="Gene3D" id="3.40.50.300">
    <property type="entry name" value="P-loop containing nucleotide triphosphate hydrolases"/>
    <property type="match status" value="1"/>
</dbReference>
<name>A0A7X5Y2D4_9SPHN</name>
<dbReference type="Gene3D" id="1.10.287.130">
    <property type="match status" value="1"/>
</dbReference>
<feature type="domain" description="Histidine kinase" evidence="4">
    <location>
        <begin position="1146"/>
        <end position="1360"/>
    </location>
</feature>
<dbReference type="PANTHER" id="PTHR43642">
    <property type="entry name" value="HYBRID SIGNAL TRANSDUCTION HISTIDINE KINASE G"/>
    <property type="match status" value="1"/>
</dbReference>
<sequence length="1360" mass="145736">MSGFKDHFVGRLHETALLANMLDRVRASRRSELLLLSGPPGIGKSALVDRALSVPQAADCLRAAGKCKLVPDQASAIVQAIRLALDELLVADHQTFAAVRHRVRERLPAGGQFLSSVIPEAEALLEHSGRTADLPPTLVKERLQQDLGTLVRAIADGDRPLILFLDDVQWADALTAGVLTDLCERPASNLLILAAFRDAVTPATLNLERLRTAAAPVTEIELAPISAAATAELLRALLPIDAADLAAVAAAVHARAAGNPLFIEHLLRSMREDAGAVPRAPKGGTGRDGDGVFAFMRYRLARLKPEEKQMLRVLDLLGGQGTIDLVAAALRLPEEDIAAAAPTLMAFGLLKDVPGGIAFAHDQVLEAARLLGDERRRPRQHARLARLMLRRSRQGREPLHVVASQALGAIDGAGAALLRPRDRRRFARLLLQASRRGLTSGLIDQSAAYIDGADRLVSPEWWSLRPRLAAAIRLLRAETLLLRGEVGESEGIVRALVGRDLPLAQRGQAYRLLATIRTMQSDYEGAIAAALEGLALLGQPLQRHPSDAICDAAHERVRALMGPRPDRALAKRPLTRDPVLRATTSLLSTLIVATFSGDSLLFTHVARIVELTITRGSTPHAAYGLAWYGVMIASRYGRYADGFAYCQAALALVEHHGLEDQRTATLLALDQLAPWVQPFSTALDYARAAVHAGRSTGDAAMTCYARNHVVSDLLQMGRPLSEARAEAEEGIKLTRRYGFRDIEILLDSQLRLIEALQSGGDSLPRVSDSDVVSAATAFWRALYRGMEAFLTGDSAAACRFLALAQDTAWSLPAHIDLGYLAFFQALAAADADDPGTALAAMAPAHARLEAWAALNPQTFAHKRLLVEAEMARLRGEGAEALRRFEGAIEASGEFIHERALAHERAALHCSAEGLSVLARMHRAAASRDYRSWGAAAKADALAAQDGASPGEPHPATSAPSSEQVLAAMLALAGAKDPDTILPEILRAMLRQCSASSGMLLLLNDGNPMVEVMGERLGGDVDVRRLRAFPTREVLAEPTLFALLRLARPRYLEEGEALGCPLLADGVRIGVVYLRPDASAEARGPLNLALLGAFANHAAAWLEVALRSARQAAENDRQTRSREALRLARIELARTSQLAMMGGLAASIAHEVNQPLATIIGSADASLRWLRRDVPDIDEAVAGLQGIRAGARRAADIIASLRSLAKRDQASLAPLALDPLVGEVVRMTQTEAEAQGVALACQLDGGEAQVLGDPVQLQQVMLNLITNALDALSEKPEGDRRVWVRTGVVNGALQVIVRDTGAGIPPAVRNQIFMPLYTTKGKGMGMGLAICRSIIEVHGGTLTLDATSGEGTVFRLTLPVR</sequence>
<evidence type="ECO:0000313" key="5">
    <source>
        <dbReference type="EMBL" id="NJB99832.1"/>
    </source>
</evidence>
<dbReference type="CDD" id="cd00082">
    <property type="entry name" value="HisKA"/>
    <property type="match status" value="1"/>
</dbReference>
<organism evidence="5 6">
    <name type="scientific">Sphingomonas trueperi</name>
    <dbReference type="NCBI Taxonomy" id="53317"/>
    <lineage>
        <taxon>Bacteria</taxon>
        <taxon>Pseudomonadati</taxon>
        <taxon>Pseudomonadota</taxon>
        <taxon>Alphaproteobacteria</taxon>
        <taxon>Sphingomonadales</taxon>
        <taxon>Sphingomonadaceae</taxon>
        <taxon>Sphingomonas</taxon>
    </lineage>
</organism>
<dbReference type="PANTHER" id="PTHR43642:SF1">
    <property type="entry name" value="HYBRID SIGNAL TRANSDUCTION HISTIDINE KINASE G"/>
    <property type="match status" value="1"/>
</dbReference>
<dbReference type="InterPro" id="IPR003594">
    <property type="entry name" value="HATPase_dom"/>
</dbReference>
<comment type="caution">
    <text evidence="5">The sequence shown here is derived from an EMBL/GenBank/DDBJ whole genome shotgun (WGS) entry which is preliminary data.</text>
</comment>
<dbReference type="Proteomes" id="UP000531251">
    <property type="component" value="Unassembled WGS sequence"/>
</dbReference>
<proteinExistence type="predicted"/>
<keyword evidence="3" id="KW-0597">Phosphoprotein</keyword>
<dbReference type="InterPro" id="IPR053159">
    <property type="entry name" value="Hybrid_Histidine_Kinase"/>
</dbReference>
<dbReference type="SUPFAM" id="SSF52540">
    <property type="entry name" value="P-loop containing nucleoside triphosphate hydrolases"/>
    <property type="match status" value="1"/>
</dbReference>
<dbReference type="InterPro" id="IPR004358">
    <property type="entry name" value="Sig_transdc_His_kin-like_C"/>
</dbReference>
<dbReference type="EC" id="2.7.13.3" evidence="2"/>
<evidence type="ECO:0000313" key="6">
    <source>
        <dbReference type="Proteomes" id="UP000531251"/>
    </source>
</evidence>
<keyword evidence="5" id="KW-0808">Transferase</keyword>
<evidence type="ECO:0000256" key="1">
    <source>
        <dbReference type="ARBA" id="ARBA00000085"/>
    </source>
</evidence>
<dbReference type="SMART" id="SM00387">
    <property type="entry name" value="HATPase_c"/>
    <property type="match status" value="1"/>
</dbReference>
<dbReference type="Pfam" id="PF00512">
    <property type="entry name" value="HisKA"/>
    <property type="match status" value="1"/>
</dbReference>
<dbReference type="InterPro" id="IPR027417">
    <property type="entry name" value="P-loop_NTPase"/>
</dbReference>
<dbReference type="Pfam" id="PF02518">
    <property type="entry name" value="HATPase_c"/>
    <property type="match status" value="1"/>
</dbReference>
<dbReference type="InterPro" id="IPR003661">
    <property type="entry name" value="HisK_dim/P_dom"/>
</dbReference>
<evidence type="ECO:0000256" key="3">
    <source>
        <dbReference type="ARBA" id="ARBA00022553"/>
    </source>
</evidence>
<evidence type="ECO:0000259" key="4">
    <source>
        <dbReference type="PROSITE" id="PS50109"/>
    </source>
</evidence>
<dbReference type="PROSITE" id="PS50109">
    <property type="entry name" value="HIS_KIN"/>
    <property type="match status" value="1"/>
</dbReference>